<evidence type="ECO:0000313" key="6">
    <source>
        <dbReference type="Proteomes" id="UP001212411"/>
    </source>
</evidence>
<accession>A0AAE9WAM2</accession>
<dbReference type="InterPro" id="IPR045148">
    <property type="entry name" value="TCRG1-like"/>
</dbReference>
<feature type="region of interest" description="Disordered" evidence="2">
    <location>
        <begin position="153"/>
        <end position="212"/>
    </location>
</feature>
<gene>
    <name evidence="5" type="primary">dre4</name>
    <name evidence="5" type="ORF">SOMG_02058</name>
</gene>
<feature type="compositionally biased region" description="Basic and acidic residues" evidence="2">
    <location>
        <begin position="164"/>
        <end position="174"/>
    </location>
</feature>
<feature type="region of interest" description="Disordered" evidence="2">
    <location>
        <begin position="54"/>
        <end position="76"/>
    </location>
</feature>
<dbReference type="GO" id="GO:0070063">
    <property type="term" value="F:RNA polymerase binding"/>
    <property type="evidence" value="ECO:0007669"/>
    <property type="project" value="InterPro"/>
</dbReference>
<dbReference type="Pfam" id="PF01846">
    <property type="entry name" value="FF"/>
    <property type="match status" value="1"/>
</dbReference>
<dbReference type="RefSeq" id="XP_056036159.1">
    <property type="nucleotide sequence ID" value="XM_056180851.1"/>
</dbReference>
<dbReference type="SMART" id="SM00441">
    <property type="entry name" value="FF"/>
    <property type="match status" value="1"/>
</dbReference>
<dbReference type="PROSITE" id="PS01159">
    <property type="entry name" value="WW_DOMAIN_1"/>
    <property type="match status" value="2"/>
</dbReference>
<dbReference type="InterPro" id="IPR002713">
    <property type="entry name" value="FF_domain"/>
</dbReference>
<dbReference type="InterPro" id="IPR036517">
    <property type="entry name" value="FF_domain_sf"/>
</dbReference>
<organism evidence="5 6">
    <name type="scientific">Schizosaccharomyces osmophilus</name>
    <dbReference type="NCBI Taxonomy" id="2545709"/>
    <lineage>
        <taxon>Eukaryota</taxon>
        <taxon>Fungi</taxon>
        <taxon>Dikarya</taxon>
        <taxon>Ascomycota</taxon>
        <taxon>Taphrinomycotina</taxon>
        <taxon>Schizosaccharomycetes</taxon>
        <taxon>Schizosaccharomycetales</taxon>
        <taxon>Schizosaccharomycetaceae</taxon>
        <taxon>Schizosaccharomyces</taxon>
    </lineage>
</organism>
<dbReference type="AlphaFoldDB" id="A0AAE9WAM2"/>
<keyword evidence="1" id="KW-0677">Repeat</keyword>
<dbReference type="InterPro" id="IPR036020">
    <property type="entry name" value="WW_dom_sf"/>
</dbReference>
<reference evidence="5 6" key="1">
    <citation type="journal article" date="2023" name="G3 (Bethesda)">
        <title>A high-quality reference genome for the fission yeast Schizosaccharomyces osmophilus.</title>
        <authorList>
            <person name="Jia G.S."/>
            <person name="Zhang W.C."/>
            <person name="Liang Y."/>
            <person name="Liu X.H."/>
            <person name="Rhind N."/>
            <person name="Pidoux A."/>
            <person name="Brysch-Herzberg M."/>
            <person name="Du L.L."/>
        </authorList>
    </citation>
    <scope>NUCLEOTIDE SEQUENCE [LARGE SCALE GENOMIC DNA]</scope>
    <source>
        <strain evidence="5 6">CBS 15793</strain>
    </source>
</reference>
<dbReference type="PROSITE" id="PS50020">
    <property type="entry name" value="WW_DOMAIN_2"/>
    <property type="match status" value="2"/>
</dbReference>
<dbReference type="EMBL" id="CP115611">
    <property type="protein sequence ID" value="WBW71916.1"/>
    <property type="molecule type" value="Genomic_DNA"/>
</dbReference>
<proteinExistence type="predicted"/>
<keyword evidence="6" id="KW-1185">Reference proteome</keyword>
<name>A0AAE9WAM2_9SCHI</name>
<feature type="domain" description="FF" evidence="4">
    <location>
        <begin position="245"/>
        <end position="301"/>
    </location>
</feature>
<protein>
    <submittedName>
        <fullName evidence="5">Splicing associated factor Dre4</fullName>
    </submittedName>
</protein>
<dbReference type="KEGG" id="som:SOMG_02058"/>
<dbReference type="GeneID" id="80875540"/>
<feature type="compositionally biased region" description="Acidic residues" evidence="2">
    <location>
        <begin position="179"/>
        <end position="212"/>
    </location>
</feature>
<dbReference type="InterPro" id="IPR001202">
    <property type="entry name" value="WW_dom"/>
</dbReference>
<dbReference type="SMART" id="SM00456">
    <property type="entry name" value="WW"/>
    <property type="match status" value="2"/>
</dbReference>
<feature type="domain" description="WW" evidence="3">
    <location>
        <begin position="3"/>
        <end position="36"/>
    </location>
</feature>
<evidence type="ECO:0000256" key="2">
    <source>
        <dbReference type="SAM" id="MobiDB-lite"/>
    </source>
</evidence>
<sequence length="419" mass="49151">MEGSLPPGWTEHKAPNGIPYYWNAELAKSTYKRPIWPDEQKKASDSIYLKQEEIKGVEETSGSEDTEEKRKFDRELRKQSFDRPKYKKSIPGSSVWVIITTKRNRYFFHNTETHESTWLPPQELLDIVLTLRLPKRKLKSKFQSNAAEVSTGSGNYNNVVTKGGLDEHPERQHETTSLSEDEGEEEESVEEVVETENEEGEENLSENGENENIEFGEEDFLFQLQEMEGNVQGDDVLQEKEGPVIDHETAVQIFKQLLKDKSVDVYQTWEFTYPKLIDDERFRILDTGQDRRQVFEEYCKSAIASKPDRSSKTSSLLGFWNLLQSLPSTILWPEFKRKYRKSPVLSIPRYSDRDLEKLFREFQILRNRPVEDRIYNFQSLCRSKKIDPRRPDSYNDKILNDVRYAVVNPEELRSWLVNN</sequence>
<dbReference type="CDD" id="cd00201">
    <property type="entry name" value="WW"/>
    <property type="match status" value="2"/>
</dbReference>
<evidence type="ECO:0000256" key="1">
    <source>
        <dbReference type="ARBA" id="ARBA00022737"/>
    </source>
</evidence>
<evidence type="ECO:0000259" key="4">
    <source>
        <dbReference type="PROSITE" id="PS51676"/>
    </source>
</evidence>
<dbReference type="SUPFAM" id="SSF81698">
    <property type="entry name" value="FF domain"/>
    <property type="match status" value="1"/>
</dbReference>
<dbReference type="Proteomes" id="UP001212411">
    <property type="component" value="Chromosome 1"/>
</dbReference>
<dbReference type="Gene3D" id="1.10.10.440">
    <property type="entry name" value="FF domain"/>
    <property type="match status" value="1"/>
</dbReference>
<dbReference type="Gene3D" id="2.20.70.10">
    <property type="match status" value="2"/>
</dbReference>
<dbReference type="PANTHER" id="PTHR15377">
    <property type="entry name" value="TRANSCRIPTION ELONGATION REGULATOR 1"/>
    <property type="match status" value="1"/>
</dbReference>
<dbReference type="Pfam" id="PF00397">
    <property type="entry name" value="WW"/>
    <property type="match status" value="2"/>
</dbReference>
<dbReference type="PANTHER" id="PTHR15377:SF3">
    <property type="entry name" value="WW DOMAIN-CONTAINING PROTEIN"/>
    <property type="match status" value="1"/>
</dbReference>
<dbReference type="GO" id="GO:0005634">
    <property type="term" value="C:nucleus"/>
    <property type="evidence" value="ECO:0007669"/>
    <property type="project" value="TreeGrafter"/>
</dbReference>
<dbReference type="PROSITE" id="PS51676">
    <property type="entry name" value="FF"/>
    <property type="match status" value="1"/>
</dbReference>
<feature type="domain" description="WW" evidence="3">
    <location>
        <begin position="90"/>
        <end position="123"/>
    </location>
</feature>
<dbReference type="SUPFAM" id="SSF51045">
    <property type="entry name" value="WW domain"/>
    <property type="match status" value="2"/>
</dbReference>
<feature type="compositionally biased region" description="Basic and acidic residues" evidence="2">
    <location>
        <begin position="67"/>
        <end position="76"/>
    </location>
</feature>
<evidence type="ECO:0000259" key="3">
    <source>
        <dbReference type="PROSITE" id="PS50020"/>
    </source>
</evidence>
<evidence type="ECO:0000313" key="5">
    <source>
        <dbReference type="EMBL" id="WBW71916.1"/>
    </source>
</evidence>
<dbReference type="GO" id="GO:0003712">
    <property type="term" value="F:transcription coregulator activity"/>
    <property type="evidence" value="ECO:0007669"/>
    <property type="project" value="TreeGrafter"/>
</dbReference>